<dbReference type="PRINTS" id="PR00853">
    <property type="entry name" value="XPGRADSUPER"/>
</dbReference>
<feature type="domain" description="XPG-I" evidence="1">
    <location>
        <begin position="122"/>
        <end position="171"/>
    </location>
</feature>
<dbReference type="Pfam" id="PF00752">
    <property type="entry name" value="XPG_N"/>
    <property type="match status" value="1"/>
</dbReference>
<sequence length="172" mass="19101">MGVQGLWEILKDVKTNKKLCDLKDQILAVDLATWICEAESVGQMKNAISKPYLRNLYFRITAFTKNGTRLVFVTDGKAPDLKWKTIAHRLDTRQDVQKGTNAASGSRSRLNARFNECCQLLDQLGIPWIKSEGEAEATCAALNEASLVHGCLTNDSDAFLYGAKNCVSKFVQ</sequence>
<dbReference type="GO" id="GO:0017108">
    <property type="term" value="F:5'-flap endonuclease activity"/>
    <property type="evidence" value="ECO:0007669"/>
    <property type="project" value="TreeGrafter"/>
</dbReference>
<evidence type="ECO:0000259" key="1">
    <source>
        <dbReference type="SMART" id="SM00484"/>
    </source>
</evidence>
<feature type="domain" description="XPG N-terminal" evidence="2">
    <location>
        <begin position="1"/>
        <end position="96"/>
    </location>
</feature>
<dbReference type="PANTHER" id="PTHR11081">
    <property type="entry name" value="FLAP ENDONUCLEASE FAMILY MEMBER"/>
    <property type="match status" value="1"/>
</dbReference>
<dbReference type="InterPro" id="IPR006085">
    <property type="entry name" value="XPG_DNA_repair_N"/>
</dbReference>
<evidence type="ECO:0000313" key="3">
    <source>
        <dbReference type="Ensembl" id="ENSCSAVP00000017612.1"/>
    </source>
</evidence>
<reference evidence="4" key="1">
    <citation type="submission" date="2003-08" db="EMBL/GenBank/DDBJ databases">
        <authorList>
            <person name="Birren B."/>
            <person name="Nusbaum C."/>
            <person name="Abebe A."/>
            <person name="Abouelleil A."/>
            <person name="Adekoya E."/>
            <person name="Ait-zahra M."/>
            <person name="Allen N."/>
            <person name="Allen T."/>
            <person name="An P."/>
            <person name="Anderson M."/>
            <person name="Anderson S."/>
            <person name="Arachchi H."/>
            <person name="Armbruster J."/>
            <person name="Bachantsang P."/>
            <person name="Baldwin J."/>
            <person name="Barry A."/>
            <person name="Bayul T."/>
            <person name="Blitshsteyn B."/>
            <person name="Bloom T."/>
            <person name="Blye J."/>
            <person name="Boguslavskiy L."/>
            <person name="Borowsky M."/>
            <person name="Boukhgalter B."/>
            <person name="Brunache A."/>
            <person name="Butler J."/>
            <person name="Calixte N."/>
            <person name="Calvo S."/>
            <person name="Camarata J."/>
            <person name="Campo K."/>
            <person name="Chang J."/>
            <person name="Cheshatsang Y."/>
            <person name="Citroen M."/>
            <person name="Collymore A."/>
            <person name="Considine T."/>
            <person name="Cook A."/>
            <person name="Cooke P."/>
            <person name="Corum B."/>
            <person name="Cuomo C."/>
            <person name="David R."/>
            <person name="Dawoe T."/>
            <person name="Degray S."/>
            <person name="Dodge S."/>
            <person name="Dooley K."/>
            <person name="Dorje P."/>
            <person name="Dorjee K."/>
            <person name="Dorris L."/>
            <person name="Duffey N."/>
            <person name="Dupes A."/>
            <person name="Elkins T."/>
            <person name="Engels R."/>
            <person name="Erickson J."/>
            <person name="Farina A."/>
            <person name="Faro S."/>
            <person name="Ferreira P."/>
            <person name="Fischer H."/>
            <person name="Fitzgerald M."/>
            <person name="Foley K."/>
            <person name="Gage D."/>
            <person name="Galagan J."/>
            <person name="Gearin G."/>
            <person name="Gnerre S."/>
            <person name="Gnirke A."/>
            <person name="Goyette A."/>
            <person name="Graham J."/>
            <person name="Grandbois E."/>
            <person name="Gyaltsen K."/>
            <person name="Hafez N."/>
            <person name="Hagopian D."/>
            <person name="Hagos B."/>
            <person name="Hall J."/>
            <person name="Hatcher B."/>
            <person name="Heller A."/>
            <person name="Higgins H."/>
            <person name="Honan T."/>
            <person name="Horn A."/>
            <person name="Houde N."/>
            <person name="Hughes L."/>
            <person name="Hulme W."/>
            <person name="Husby E."/>
            <person name="Iliev I."/>
            <person name="Jaffe D."/>
            <person name="Jones C."/>
            <person name="Kamal M."/>
            <person name="Kamat A."/>
            <person name="Kamvysselis M."/>
            <person name="Karlsson E."/>
            <person name="Kells C."/>
            <person name="Kieu A."/>
            <person name="Kisner P."/>
            <person name="Kodira C."/>
            <person name="Kulbokas E."/>
            <person name="Labutti K."/>
            <person name="Lama D."/>
            <person name="Landers T."/>
            <person name="Leger J."/>
            <person name="Levine S."/>
            <person name="Lewis D."/>
            <person name="Lewis T."/>
            <person name="Lindblad-toh K."/>
            <person name="Liu X."/>
            <person name="Lokyitsang T."/>
            <person name="Lokyitsang Y."/>
            <person name="Lucien O."/>
            <person name="Lui A."/>
            <person name="Ma L.J."/>
            <person name="Mabbitt R."/>
            <person name="Macdonald J."/>
            <person name="Maclean C."/>
            <person name="Major J."/>
            <person name="Manning J."/>
            <person name="Marabella R."/>
            <person name="Maru K."/>
            <person name="Matthews C."/>
            <person name="Mauceli E."/>
            <person name="Mccarthy M."/>
            <person name="Mcdonough S."/>
            <person name="Mcghee T."/>
            <person name="Meldrim J."/>
            <person name="Meneus L."/>
            <person name="Mesirov J."/>
            <person name="Mihalev A."/>
            <person name="Mihova T."/>
            <person name="Mikkelsen T."/>
            <person name="Mlenga V."/>
            <person name="Moru K."/>
            <person name="Mozes J."/>
            <person name="Mulrain L."/>
            <person name="Munson G."/>
            <person name="Naylor J."/>
            <person name="Newes C."/>
            <person name="Nguyen C."/>
            <person name="Nguyen N."/>
            <person name="Nguyen T."/>
            <person name="Nicol R."/>
            <person name="Nielsen C."/>
            <person name="Nizzari M."/>
            <person name="Norbu C."/>
            <person name="Norbu N."/>
            <person name="O'donnell P."/>
            <person name="Okoawo O."/>
            <person name="O'leary S."/>
            <person name="Omotosho B."/>
            <person name="O'neill K."/>
            <person name="Osman S."/>
            <person name="Parker S."/>
            <person name="Perrin D."/>
            <person name="Phunkhang P."/>
            <person name="Piqani B."/>
            <person name="Purcell S."/>
            <person name="Rachupka T."/>
            <person name="Ramasamy U."/>
            <person name="Rameau R."/>
            <person name="Ray V."/>
            <person name="Raymond C."/>
            <person name="Retta R."/>
            <person name="Richardson S."/>
            <person name="Rise C."/>
            <person name="Rodriguez J."/>
            <person name="Rogers J."/>
            <person name="Rogov P."/>
            <person name="Rutman M."/>
            <person name="Schupbach R."/>
            <person name="Seaman C."/>
            <person name="Settipalli S."/>
            <person name="Sharpe T."/>
            <person name="Sheridan J."/>
            <person name="Sherpa N."/>
            <person name="Shi J."/>
            <person name="Smirnov S."/>
            <person name="Smith C."/>
            <person name="Sougnez C."/>
            <person name="Spencer B."/>
            <person name="Stalker J."/>
            <person name="Stange-thomann N."/>
            <person name="Stavropoulos S."/>
            <person name="Stetson K."/>
            <person name="Stone C."/>
            <person name="Stone S."/>
            <person name="Stubbs M."/>
            <person name="Talamas J."/>
            <person name="Tchuinga P."/>
            <person name="Tenzing P."/>
            <person name="Tesfaye S."/>
            <person name="Theodore J."/>
            <person name="Thoulutsang Y."/>
            <person name="Topham K."/>
            <person name="Towey S."/>
            <person name="Tsamla T."/>
            <person name="Tsomo N."/>
            <person name="Vallee D."/>
            <person name="Vassiliev H."/>
            <person name="Venkataraman V."/>
            <person name="Vinson J."/>
            <person name="Vo A."/>
            <person name="Wade C."/>
            <person name="Wang S."/>
            <person name="Wangchuk T."/>
            <person name="Wangdi T."/>
            <person name="Whittaker C."/>
            <person name="Wilkinson J."/>
            <person name="Wu Y."/>
            <person name="Wyman D."/>
            <person name="Yadav S."/>
            <person name="Yang S."/>
            <person name="Yang X."/>
            <person name="Yeager S."/>
            <person name="Yee E."/>
            <person name="Young G."/>
            <person name="Zainoun J."/>
            <person name="Zembeck L."/>
            <person name="Zimmer A."/>
            <person name="Zody M."/>
            <person name="Lander E."/>
        </authorList>
    </citation>
    <scope>NUCLEOTIDE SEQUENCE [LARGE SCALE GENOMIC DNA]</scope>
</reference>
<evidence type="ECO:0000313" key="4">
    <source>
        <dbReference type="Proteomes" id="UP000007875"/>
    </source>
</evidence>
<dbReference type="InterPro" id="IPR006084">
    <property type="entry name" value="XPG/Rad2"/>
</dbReference>
<dbReference type="CDD" id="cd09869">
    <property type="entry name" value="PIN_GEN1"/>
    <property type="match status" value="1"/>
</dbReference>
<dbReference type="STRING" id="51511.ENSCSAVP00000017612"/>
<dbReference type="Gene3D" id="3.40.50.1010">
    <property type="entry name" value="5'-nuclease"/>
    <property type="match status" value="1"/>
</dbReference>
<proteinExistence type="predicted"/>
<dbReference type="SUPFAM" id="SSF88723">
    <property type="entry name" value="PIN domain-like"/>
    <property type="match status" value="1"/>
</dbReference>
<reference evidence="3" key="3">
    <citation type="submission" date="2025-09" db="UniProtKB">
        <authorList>
            <consortium name="Ensembl"/>
        </authorList>
    </citation>
    <scope>IDENTIFICATION</scope>
</reference>
<name>H2ZJ46_CIOSA</name>
<dbReference type="InParanoid" id="H2ZJ46"/>
<organism evidence="3 4">
    <name type="scientific">Ciona savignyi</name>
    <name type="common">Pacific transparent sea squirt</name>
    <dbReference type="NCBI Taxonomy" id="51511"/>
    <lineage>
        <taxon>Eukaryota</taxon>
        <taxon>Metazoa</taxon>
        <taxon>Chordata</taxon>
        <taxon>Tunicata</taxon>
        <taxon>Ascidiacea</taxon>
        <taxon>Phlebobranchia</taxon>
        <taxon>Cionidae</taxon>
        <taxon>Ciona</taxon>
    </lineage>
</organism>
<dbReference type="GO" id="GO:0000400">
    <property type="term" value="F:four-way junction DNA binding"/>
    <property type="evidence" value="ECO:0007669"/>
    <property type="project" value="TreeGrafter"/>
</dbReference>
<accession>H2ZJ46</accession>
<dbReference type="SMART" id="SM00484">
    <property type="entry name" value="XPGI"/>
    <property type="match status" value="1"/>
</dbReference>
<dbReference type="eggNOG" id="KOG2519">
    <property type="taxonomic scope" value="Eukaryota"/>
</dbReference>
<dbReference type="SMART" id="SM00485">
    <property type="entry name" value="XPGN"/>
    <property type="match status" value="1"/>
</dbReference>
<keyword evidence="4" id="KW-1185">Reference proteome</keyword>
<dbReference type="HOGENOM" id="CLU_082853_1_0_1"/>
<dbReference type="Ensembl" id="ENSCSAVT00000017804.1">
    <property type="protein sequence ID" value="ENSCSAVP00000017612.1"/>
    <property type="gene ID" value="ENSCSAVG00000010365.1"/>
</dbReference>
<dbReference type="FunFam" id="3.40.50.1010:FF:000024">
    <property type="entry name" value="flap endonuclease GEN homolog 1"/>
    <property type="match status" value="1"/>
</dbReference>
<evidence type="ECO:0000259" key="2">
    <source>
        <dbReference type="SMART" id="SM00485"/>
    </source>
</evidence>
<dbReference type="InterPro" id="IPR029060">
    <property type="entry name" value="PIN-like_dom_sf"/>
</dbReference>
<dbReference type="Proteomes" id="UP000007875">
    <property type="component" value="Unassembled WGS sequence"/>
</dbReference>
<reference evidence="3" key="2">
    <citation type="submission" date="2025-08" db="UniProtKB">
        <authorList>
            <consortium name="Ensembl"/>
        </authorList>
    </citation>
    <scope>IDENTIFICATION</scope>
</reference>
<dbReference type="Pfam" id="PF00867">
    <property type="entry name" value="XPG_I"/>
    <property type="match status" value="1"/>
</dbReference>
<protein>
    <recommendedName>
        <fullName evidence="5">XPG-I domain-containing protein</fullName>
    </recommendedName>
</protein>
<dbReference type="PANTHER" id="PTHR11081:SF70">
    <property type="entry name" value="FLAP ENDONUCLEASE GEN HOMOLOG 1"/>
    <property type="match status" value="1"/>
</dbReference>
<dbReference type="AlphaFoldDB" id="H2ZJ46"/>
<evidence type="ECO:0008006" key="5">
    <source>
        <dbReference type="Google" id="ProtNLM"/>
    </source>
</evidence>
<dbReference type="GeneTree" id="ENSGT00940000159266"/>
<dbReference type="InterPro" id="IPR006086">
    <property type="entry name" value="XPG-I_dom"/>
</dbReference>